<accession>A0A371PBX0</accession>
<dbReference type="EMBL" id="QUBR01000001">
    <property type="protein sequence ID" value="REK73439.1"/>
    <property type="molecule type" value="Genomic_DNA"/>
</dbReference>
<dbReference type="InterPro" id="IPR037460">
    <property type="entry name" value="SEST-like"/>
</dbReference>
<dbReference type="InterPro" id="IPR013830">
    <property type="entry name" value="SGNH_hydro"/>
</dbReference>
<keyword evidence="3" id="KW-0732">Signal</keyword>
<dbReference type="OrthoDB" id="5503950at2"/>
<feature type="disulfide bond" evidence="2">
    <location>
        <begin position="60"/>
        <end position="85"/>
    </location>
</feature>
<keyword evidence="6" id="KW-1185">Reference proteome</keyword>
<evidence type="ECO:0000313" key="6">
    <source>
        <dbReference type="Proteomes" id="UP000265581"/>
    </source>
</evidence>
<evidence type="ECO:0000313" key="5">
    <source>
        <dbReference type="EMBL" id="REK73439.1"/>
    </source>
</evidence>
<dbReference type="PANTHER" id="PTHR37981">
    <property type="entry name" value="LIPASE 2"/>
    <property type="match status" value="1"/>
</dbReference>
<organism evidence="5 6">
    <name type="scientific">Aeromicrobium endophyticum</name>
    <dbReference type="NCBI Taxonomy" id="2292704"/>
    <lineage>
        <taxon>Bacteria</taxon>
        <taxon>Bacillati</taxon>
        <taxon>Actinomycetota</taxon>
        <taxon>Actinomycetes</taxon>
        <taxon>Propionibacteriales</taxon>
        <taxon>Nocardioidaceae</taxon>
        <taxon>Aeromicrobium</taxon>
    </lineage>
</organism>
<feature type="domain" description="SGNH hydrolase-type esterase" evidence="4">
    <location>
        <begin position="39"/>
        <end position="278"/>
    </location>
</feature>
<dbReference type="Proteomes" id="UP000265581">
    <property type="component" value="Unassembled WGS sequence"/>
</dbReference>
<feature type="active site" description="Nucleophile" evidence="1">
    <location>
        <position position="43"/>
    </location>
</feature>
<feature type="active site" evidence="1">
    <location>
        <position position="270"/>
    </location>
</feature>
<dbReference type="AlphaFoldDB" id="A0A371PBX0"/>
<dbReference type="CDD" id="cd01823">
    <property type="entry name" value="SEST_like"/>
    <property type="match status" value="1"/>
</dbReference>
<feature type="signal peptide" evidence="3">
    <location>
        <begin position="1"/>
        <end position="19"/>
    </location>
</feature>
<reference evidence="5 6" key="1">
    <citation type="submission" date="2018-08" db="EMBL/GenBank/DDBJ databases">
        <title>Aeromicrobium sp. M2KJ-4, whole genome shotgun sequence.</title>
        <authorList>
            <person name="Tuo L."/>
        </authorList>
    </citation>
    <scope>NUCLEOTIDE SEQUENCE [LARGE SCALE GENOMIC DNA]</scope>
    <source>
        <strain evidence="5 6">M2KJ-4</strain>
    </source>
</reference>
<dbReference type="PANTHER" id="PTHR37981:SF1">
    <property type="entry name" value="SGNH HYDROLASE-TYPE ESTERASE DOMAIN-CONTAINING PROTEIN"/>
    <property type="match status" value="1"/>
</dbReference>
<dbReference type="Gene3D" id="3.40.50.1110">
    <property type="entry name" value="SGNH hydrolase"/>
    <property type="match status" value="1"/>
</dbReference>
<gene>
    <name evidence="5" type="ORF">DX116_07790</name>
</gene>
<comment type="caution">
    <text evidence="5">The sequence shown here is derived from an EMBL/GenBank/DDBJ whole genome shotgun (WGS) entry which is preliminary data.</text>
</comment>
<evidence type="ECO:0000256" key="2">
    <source>
        <dbReference type="PIRSR" id="PIRSR637460-2"/>
    </source>
</evidence>
<evidence type="ECO:0000256" key="1">
    <source>
        <dbReference type="PIRSR" id="PIRSR637460-1"/>
    </source>
</evidence>
<dbReference type="GO" id="GO:0019433">
    <property type="term" value="P:triglyceride catabolic process"/>
    <property type="evidence" value="ECO:0007669"/>
    <property type="project" value="TreeGrafter"/>
</dbReference>
<dbReference type="InterPro" id="IPR036514">
    <property type="entry name" value="SGNH_hydro_sf"/>
</dbReference>
<name>A0A371PBX0_9ACTN</name>
<feature type="disulfide bond" evidence="2">
    <location>
        <begin position="138"/>
        <end position="149"/>
    </location>
</feature>
<evidence type="ECO:0000259" key="4">
    <source>
        <dbReference type="Pfam" id="PF13472"/>
    </source>
</evidence>
<proteinExistence type="predicted"/>
<dbReference type="PROSITE" id="PS51257">
    <property type="entry name" value="PROKAR_LIPOPROTEIN"/>
    <property type="match status" value="1"/>
</dbReference>
<sequence>MRRRSLARALAAAVVALGAAGCSGGSDDEGPAGAAGYVAIGDSFTSGPGIAPADPDQPGCLRSLSNYPHLLASEGSASRLTDVSCGGETTEMLRDGRTLDGGTEVEPQLASIGRETTRVTVGIGANDSGATAGLYTNCLLPTSATDALCSSFTSTYMPTVFPKTLDSVVSVLDEVAQRAPDADVRLVGYLRIAPEQGQCAVLPLSETRRAMVAGYEQRLASTLAKAAQRAGVPYVDMHRASVGHDACAGDQAWVNGLSDNTATGGGAFLHPTAAGMRAVADQLGRR</sequence>
<keyword evidence="5" id="KW-0378">Hydrolase</keyword>
<dbReference type="SUPFAM" id="SSF52266">
    <property type="entry name" value="SGNH hydrolase"/>
    <property type="match status" value="1"/>
</dbReference>
<feature type="disulfide bond" evidence="2">
    <location>
        <begin position="199"/>
        <end position="247"/>
    </location>
</feature>
<dbReference type="RefSeq" id="WP_119703551.1">
    <property type="nucleotide sequence ID" value="NZ_JBHSOI010000001.1"/>
</dbReference>
<feature type="chain" id="PRO_5038397998" evidence="3">
    <location>
        <begin position="20"/>
        <end position="286"/>
    </location>
</feature>
<dbReference type="Pfam" id="PF13472">
    <property type="entry name" value="Lipase_GDSL_2"/>
    <property type="match status" value="1"/>
</dbReference>
<protein>
    <submittedName>
        <fullName evidence="5">SGNH/GDSL hydrolase family protein</fullName>
    </submittedName>
</protein>
<dbReference type="GO" id="GO:0004806">
    <property type="term" value="F:triacylglycerol lipase activity"/>
    <property type="evidence" value="ECO:0007669"/>
    <property type="project" value="TreeGrafter"/>
</dbReference>
<evidence type="ECO:0000256" key="3">
    <source>
        <dbReference type="SAM" id="SignalP"/>
    </source>
</evidence>
<keyword evidence="2" id="KW-1015">Disulfide bond</keyword>